<dbReference type="HAMAP" id="MF_00161">
    <property type="entry name" value="LspA"/>
    <property type="match status" value="1"/>
</dbReference>
<reference evidence="12" key="1">
    <citation type="submission" date="2016-10" db="EMBL/GenBank/DDBJ databases">
        <authorList>
            <person name="Varghese N."/>
            <person name="Submissions S."/>
        </authorList>
    </citation>
    <scope>NUCLEOTIDE SEQUENCE [LARGE SCALE GENOMIC DNA]</scope>
    <source>
        <strain evidence="12">IBRC-M 10761</strain>
    </source>
</reference>
<organism evidence="11 12">
    <name type="scientific">Cyclobacterium xiamenense</name>
    <dbReference type="NCBI Taxonomy" id="1297121"/>
    <lineage>
        <taxon>Bacteria</taxon>
        <taxon>Pseudomonadati</taxon>
        <taxon>Bacteroidota</taxon>
        <taxon>Cytophagia</taxon>
        <taxon>Cytophagales</taxon>
        <taxon>Cyclobacteriaceae</taxon>
        <taxon>Cyclobacterium</taxon>
    </lineage>
</organism>
<comment type="catalytic activity">
    <reaction evidence="9">
        <text>Release of signal peptides from bacterial membrane prolipoproteins. Hydrolyzes -Xaa-Yaa-Zaa-|-(S,diacylglyceryl)Cys-, in which Xaa is hydrophobic (preferably Leu), and Yaa (Ala or Ser) and Zaa (Gly or Ala) have small, neutral side chains.</text>
        <dbReference type="EC" id="3.4.23.36"/>
    </reaction>
</comment>
<feature type="transmembrane region" description="Helical" evidence="9">
    <location>
        <begin position="94"/>
        <end position="119"/>
    </location>
</feature>
<dbReference type="OrthoDB" id="9810259at2"/>
<dbReference type="STRING" id="1416801.SAMN05192553_102244"/>
<feature type="transmembrane region" description="Helical" evidence="9">
    <location>
        <begin position="162"/>
        <end position="184"/>
    </location>
</feature>
<dbReference type="EMBL" id="FNZH01000002">
    <property type="protein sequence ID" value="SEJ07204.1"/>
    <property type="molecule type" value="Genomic_DNA"/>
</dbReference>
<sequence>MKYFKYFGITLVVILLDQAVKMLVHNGMDFGTAGQIKVFGDWFKLHYTTNPGMAFGMQLGSEYGKLILTSFRLIAMFGIGYYLYALIQKKAHPGYIFCISMILGGAIGNLIDSVFYGVWLGNAPFDAPSPWFHGQVVDMFYIDIWEGFVPEWVPLLGGSYTALWPIFNIADASIFVGVAIILLYQKRFFDEAKHTEDEDDIQKQFIDEKNN</sequence>
<evidence type="ECO:0000256" key="10">
    <source>
        <dbReference type="RuleBase" id="RU004181"/>
    </source>
</evidence>
<keyword evidence="5 9" id="KW-0064">Aspartyl protease</keyword>
<keyword evidence="6 9" id="KW-0378">Hydrolase</keyword>
<dbReference type="PANTHER" id="PTHR33695:SF1">
    <property type="entry name" value="LIPOPROTEIN SIGNAL PEPTIDASE"/>
    <property type="match status" value="1"/>
</dbReference>
<feature type="transmembrane region" description="Helical" evidence="9">
    <location>
        <begin position="66"/>
        <end position="87"/>
    </location>
</feature>
<dbReference type="PANTHER" id="PTHR33695">
    <property type="entry name" value="LIPOPROTEIN SIGNAL PEPTIDASE"/>
    <property type="match status" value="1"/>
</dbReference>
<protein>
    <recommendedName>
        <fullName evidence="9">Lipoprotein signal peptidase</fullName>
        <ecNumber evidence="9">3.4.23.36</ecNumber>
    </recommendedName>
    <alternativeName>
        <fullName evidence="9">Prolipoprotein signal peptidase</fullName>
    </alternativeName>
    <alternativeName>
        <fullName evidence="9">Signal peptidase II</fullName>
        <shortName evidence="9">SPase II</shortName>
    </alternativeName>
</protein>
<keyword evidence="12" id="KW-1185">Reference proteome</keyword>
<comment type="pathway">
    <text evidence="9">Protein modification; lipoprotein biosynthesis (signal peptide cleavage).</text>
</comment>
<dbReference type="NCBIfam" id="NF011369">
    <property type="entry name" value="PRK14788.1"/>
    <property type="match status" value="1"/>
</dbReference>
<keyword evidence="2 9" id="KW-1003">Cell membrane</keyword>
<comment type="similarity">
    <text evidence="1 9 10">Belongs to the peptidase A8 family.</text>
</comment>
<evidence type="ECO:0000256" key="7">
    <source>
        <dbReference type="ARBA" id="ARBA00022989"/>
    </source>
</evidence>
<keyword evidence="3 9" id="KW-0645">Protease</keyword>
<keyword evidence="4 9" id="KW-0812">Transmembrane</keyword>
<dbReference type="Proteomes" id="UP000199403">
    <property type="component" value="Unassembled WGS sequence"/>
</dbReference>
<feature type="active site" evidence="9">
    <location>
        <position position="138"/>
    </location>
</feature>
<evidence type="ECO:0000256" key="2">
    <source>
        <dbReference type="ARBA" id="ARBA00022475"/>
    </source>
</evidence>
<evidence type="ECO:0000313" key="11">
    <source>
        <dbReference type="EMBL" id="SEJ07204.1"/>
    </source>
</evidence>
<dbReference type="AlphaFoldDB" id="A0A1H6VVV3"/>
<dbReference type="InterPro" id="IPR001872">
    <property type="entry name" value="Peptidase_A8"/>
</dbReference>
<evidence type="ECO:0000256" key="9">
    <source>
        <dbReference type="HAMAP-Rule" id="MF_00161"/>
    </source>
</evidence>
<evidence type="ECO:0000256" key="3">
    <source>
        <dbReference type="ARBA" id="ARBA00022670"/>
    </source>
</evidence>
<proteinExistence type="inferred from homology"/>
<gene>
    <name evidence="9" type="primary">lspA</name>
    <name evidence="11" type="ORF">SAMN05192553_102244</name>
</gene>
<dbReference type="GO" id="GO:0005886">
    <property type="term" value="C:plasma membrane"/>
    <property type="evidence" value="ECO:0007669"/>
    <property type="project" value="UniProtKB-SubCell"/>
</dbReference>
<comment type="subcellular location">
    <subcellularLocation>
        <location evidence="9">Cell membrane</location>
        <topology evidence="9">Multi-pass membrane protein</topology>
    </subcellularLocation>
</comment>
<evidence type="ECO:0000256" key="5">
    <source>
        <dbReference type="ARBA" id="ARBA00022750"/>
    </source>
</evidence>
<name>A0A1H6VVV3_9BACT</name>
<keyword evidence="8 9" id="KW-0472">Membrane</keyword>
<evidence type="ECO:0000256" key="4">
    <source>
        <dbReference type="ARBA" id="ARBA00022692"/>
    </source>
</evidence>
<dbReference type="GO" id="GO:0006508">
    <property type="term" value="P:proteolysis"/>
    <property type="evidence" value="ECO:0007669"/>
    <property type="project" value="UniProtKB-KW"/>
</dbReference>
<evidence type="ECO:0000256" key="1">
    <source>
        <dbReference type="ARBA" id="ARBA00006139"/>
    </source>
</evidence>
<evidence type="ECO:0000256" key="6">
    <source>
        <dbReference type="ARBA" id="ARBA00022801"/>
    </source>
</evidence>
<dbReference type="RefSeq" id="WP_092170877.1">
    <property type="nucleotide sequence ID" value="NZ_FNZH01000002.1"/>
</dbReference>
<comment type="function">
    <text evidence="9">This protein specifically catalyzes the removal of signal peptides from prolipoproteins.</text>
</comment>
<accession>A0A1H6VVV3</accession>
<comment type="caution">
    <text evidence="9">Lacks conserved residue(s) required for the propagation of feature annotation.</text>
</comment>
<dbReference type="Pfam" id="PF01252">
    <property type="entry name" value="Peptidase_A8"/>
    <property type="match status" value="1"/>
</dbReference>
<dbReference type="GO" id="GO:0004190">
    <property type="term" value="F:aspartic-type endopeptidase activity"/>
    <property type="evidence" value="ECO:0007669"/>
    <property type="project" value="UniProtKB-UniRule"/>
</dbReference>
<dbReference type="PRINTS" id="PR00781">
    <property type="entry name" value="LIPOSIGPTASE"/>
</dbReference>
<dbReference type="UniPathway" id="UPA00665"/>
<evidence type="ECO:0000313" key="12">
    <source>
        <dbReference type="Proteomes" id="UP000199403"/>
    </source>
</evidence>
<dbReference type="EC" id="3.4.23.36" evidence="9"/>
<keyword evidence="7 9" id="KW-1133">Transmembrane helix</keyword>
<evidence type="ECO:0000256" key="8">
    <source>
        <dbReference type="ARBA" id="ARBA00023136"/>
    </source>
</evidence>
<feature type="active site" evidence="9">
    <location>
        <position position="171"/>
    </location>
</feature>